<evidence type="ECO:0000256" key="1">
    <source>
        <dbReference type="SAM" id="MobiDB-lite"/>
    </source>
</evidence>
<evidence type="ECO:0000313" key="3">
    <source>
        <dbReference type="Proteomes" id="UP000649259"/>
    </source>
</evidence>
<comment type="caution">
    <text evidence="2">The sequence shown here is derived from an EMBL/GenBank/DDBJ whole genome shotgun (WGS) entry which is preliminary data.</text>
</comment>
<gene>
    <name evidence="2" type="ORF">Saso_33260</name>
</gene>
<evidence type="ECO:0000313" key="2">
    <source>
        <dbReference type="EMBL" id="GHI61676.1"/>
    </source>
</evidence>
<dbReference type="Proteomes" id="UP000649259">
    <property type="component" value="Unassembled WGS sequence"/>
</dbReference>
<feature type="region of interest" description="Disordered" evidence="1">
    <location>
        <begin position="1"/>
        <end position="28"/>
    </location>
</feature>
<sequence length="59" mass="6095">MTSSTRPQSERATPTTATLRRPDGDAEAETDAAAMDLTVHQILPLRTGAAALGIPAPPP</sequence>
<protein>
    <submittedName>
        <fullName evidence="2">Uncharacterized protein</fullName>
    </submittedName>
</protein>
<keyword evidence="3" id="KW-1185">Reference proteome</keyword>
<accession>A0ABQ3S0P6</accession>
<proteinExistence type="predicted"/>
<organism evidence="2 3">
    <name type="scientific">Streptomyces asoensis</name>
    <dbReference type="NCBI Taxonomy" id="249586"/>
    <lineage>
        <taxon>Bacteria</taxon>
        <taxon>Bacillati</taxon>
        <taxon>Actinomycetota</taxon>
        <taxon>Actinomycetes</taxon>
        <taxon>Kitasatosporales</taxon>
        <taxon>Streptomycetaceae</taxon>
        <taxon>Streptomyces</taxon>
    </lineage>
</organism>
<name>A0ABQ3S0P6_9ACTN</name>
<reference evidence="3" key="1">
    <citation type="submission" date="2023-07" db="EMBL/GenBank/DDBJ databases">
        <title>Whole genome shotgun sequence of Streptomyces cacaoi subsp. asoensis NBRC 13813.</title>
        <authorList>
            <person name="Komaki H."/>
            <person name="Tamura T."/>
        </authorList>
    </citation>
    <scope>NUCLEOTIDE SEQUENCE [LARGE SCALE GENOMIC DNA]</scope>
    <source>
        <strain evidence="3">NBRC 13813</strain>
    </source>
</reference>
<dbReference type="EMBL" id="BNEB01000003">
    <property type="protein sequence ID" value="GHI61676.1"/>
    <property type="molecule type" value="Genomic_DNA"/>
</dbReference>